<keyword evidence="2" id="KW-1185">Reference proteome</keyword>
<proteinExistence type="predicted"/>
<dbReference type="EMBL" id="JBBBZM010000308">
    <property type="protein sequence ID" value="KAL0631054.1"/>
    <property type="molecule type" value="Genomic_DNA"/>
</dbReference>
<sequence>MAHGLRSYVHQQNLHRARAEAELHVCPVILNLQEKEQIFGTDPVRSRINPAYQNPPPVDRLHLVQETVWASVGSSASFQMRSFAARRVLAERFSRSGFLLRRRQL</sequence>
<comment type="caution">
    <text evidence="1">The sequence shown here is derived from an EMBL/GenBank/DDBJ whole genome shotgun (WGS) entry which is preliminary data.</text>
</comment>
<organism evidence="1 2">
    <name type="scientific">Discina gigas</name>
    <dbReference type="NCBI Taxonomy" id="1032678"/>
    <lineage>
        <taxon>Eukaryota</taxon>
        <taxon>Fungi</taxon>
        <taxon>Dikarya</taxon>
        <taxon>Ascomycota</taxon>
        <taxon>Pezizomycotina</taxon>
        <taxon>Pezizomycetes</taxon>
        <taxon>Pezizales</taxon>
        <taxon>Discinaceae</taxon>
        <taxon>Discina</taxon>
    </lineage>
</organism>
<name>A0ABR3G572_9PEZI</name>
<evidence type="ECO:0000313" key="2">
    <source>
        <dbReference type="Proteomes" id="UP001447188"/>
    </source>
</evidence>
<protein>
    <submittedName>
        <fullName evidence="1">Uncharacterized protein</fullName>
    </submittedName>
</protein>
<accession>A0ABR3G572</accession>
<evidence type="ECO:0000313" key="1">
    <source>
        <dbReference type="EMBL" id="KAL0631054.1"/>
    </source>
</evidence>
<gene>
    <name evidence="1" type="ORF">Q9L58_010093</name>
</gene>
<reference evidence="1 2" key="1">
    <citation type="submission" date="2024-02" db="EMBL/GenBank/DDBJ databases">
        <title>Discinaceae phylogenomics.</title>
        <authorList>
            <person name="Dirks A.C."/>
            <person name="James T.Y."/>
        </authorList>
    </citation>
    <scope>NUCLEOTIDE SEQUENCE [LARGE SCALE GENOMIC DNA]</scope>
    <source>
        <strain evidence="1 2">ACD0624</strain>
    </source>
</reference>
<dbReference type="Proteomes" id="UP001447188">
    <property type="component" value="Unassembled WGS sequence"/>
</dbReference>